<feature type="compositionally biased region" description="Basic and acidic residues" evidence="1">
    <location>
        <begin position="12"/>
        <end position="25"/>
    </location>
</feature>
<dbReference type="Proteomes" id="UP000681290">
    <property type="component" value="Unassembled WGS sequence"/>
</dbReference>
<evidence type="ECO:0000256" key="1">
    <source>
        <dbReference type="SAM" id="MobiDB-lite"/>
    </source>
</evidence>
<evidence type="ECO:0000313" key="3">
    <source>
        <dbReference type="Proteomes" id="UP000681290"/>
    </source>
</evidence>
<proteinExistence type="predicted"/>
<keyword evidence="3" id="KW-1185">Reference proteome</keyword>
<feature type="region of interest" description="Disordered" evidence="1">
    <location>
        <begin position="1"/>
        <end position="35"/>
    </location>
</feature>
<dbReference type="EMBL" id="BOSM01000001">
    <property type="protein sequence ID" value="GIP57270.1"/>
    <property type="molecule type" value="Genomic_DNA"/>
</dbReference>
<organism evidence="2 3">
    <name type="scientific">Paenibacillus woosongensis</name>
    <dbReference type="NCBI Taxonomy" id="307580"/>
    <lineage>
        <taxon>Bacteria</taxon>
        <taxon>Bacillati</taxon>
        <taxon>Bacillota</taxon>
        <taxon>Bacilli</taxon>
        <taxon>Bacillales</taxon>
        <taxon>Paenibacillaceae</taxon>
        <taxon>Paenibacillus</taxon>
    </lineage>
</organism>
<accession>A0ABQ4MMN4</accession>
<evidence type="ECO:0000313" key="2">
    <source>
        <dbReference type="EMBL" id="GIP57270.1"/>
    </source>
</evidence>
<sequence length="85" mass="9672">MGEEQPAPKSNMRTEAKQNECRDADSTASTYRHAHRTGAAPKGFLKFREGLAFGARPFQPFYGMSIFLTLHQNHDKLYRKSIVNN</sequence>
<comment type="caution">
    <text evidence="2">The sequence shown here is derived from an EMBL/GenBank/DDBJ whole genome shotgun (WGS) entry which is preliminary data.</text>
</comment>
<gene>
    <name evidence="2" type="ORF">J15TS10_10840</name>
</gene>
<protein>
    <submittedName>
        <fullName evidence="2">Uncharacterized protein</fullName>
    </submittedName>
</protein>
<reference evidence="2 3" key="1">
    <citation type="submission" date="2021-03" db="EMBL/GenBank/DDBJ databases">
        <title>Antimicrobial resistance genes in bacteria isolated from Japanese honey, and their potential for conferring macrolide and lincosamide resistance in the American foulbrood pathogen Paenibacillus larvae.</title>
        <authorList>
            <person name="Okamoto M."/>
            <person name="Kumagai M."/>
            <person name="Kanamori H."/>
            <person name="Takamatsu D."/>
        </authorList>
    </citation>
    <scope>NUCLEOTIDE SEQUENCE [LARGE SCALE GENOMIC DNA]</scope>
    <source>
        <strain evidence="2 3">J15TS10</strain>
    </source>
</reference>
<name>A0ABQ4MMN4_9BACL</name>